<dbReference type="InterPro" id="IPR002446">
    <property type="entry name" value="Lipocalin_bac"/>
</dbReference>
<dbReference type="PIRSF" id="PIRSF036893">
    <property type="entry name" value="Lipocalin_ApoD"/>
    <property type="match status" value="1"/>
</dbReference>
<keyword evidence="5" id="KW-1185">Reference proteome</keyword>
<feature type="signal peptide" evidence="2">
    <location>
        <begin position="1"/>
        <end position="26"/>
    </location>
</feature>
<evidence type="ECO:0000256" key="1">
    <source>
        <dbReference type="ARBA" id="ARBA00006889"/>
    </source>
</evidence>
<organism evidence="4 5">
    <name type="scientific">Hymenobacter gelipurpurascens</name>
    <dbReference type="NCBI Taxonomy" id="89968"/>
    <lineage>
        <taxon>Bacteria</taxon>
        <taxon>Pseudomonadati</taxon>
        <taxon>Bacteroidota</taxon>
        <taxon>Cytophagia</taxon>
        <taxon>Cytophagales</taxon>
        <taxon>Hymenobacteraceae</taxon>
        <taxon>Hymenobacter</taxon>
    </lineage>
</organism>
<dbReference type="AlphaFoldDB" id="A0A212T4C0"/>
<accession>A0A212T4C0</accession>
<dbReference type="InterPro" id="IPR012674">
    <property type="entry name" value="Calycin"/>
</dbReference>
<dbReference type="RefSeq" id="WP_088841700.1">
    <property type="nucleotide sequence ID" value="NZ_FYEW01000001.1"/>
</dbReference>
<dbReference type="Proteomes" id="UP000198131">
    <property type="component" value="Unassembled WGS sequence"/>
</dbReference>
<dbReference type="SUPFAM" id="SSF50814">
    <property type="entry name" value="Lipocalins"/>
    <property type="match status" value="1"/>
</dbReference>
<dbReference type="EMBL" id="FYEW01000001">
    <property type="protein sequence ID" value="SNC60859.1"/>
    <property type="molecule type" value="Genomic_DNA"/>
</dbReference>
<keyword evidence="2" id="KW-0732">Signal</keyword>
<keyword evidence="4" id="KW-0449">Lipoprotein</keyword>
<dbReference type="InterPro" id="IPR000566">
    <property type="entry name" value="Lipocln_cytosolic_FA-bd_dom"/>
</dbReference>
<reference evidence="5" key="1">
    <citation type="submission" date="2017-06" db="EMBL/GenBank/DDBJ databases">
        <authorList>
            <person name="Varghese N."/>
            <person name="Submissions S."/>
        </authorList>
    </citation>
    <scope>NUCLEOTIDE SEQUENCE [LARGE SCALE GENOMIC DNA]</scope>
    <source>
        <strain evidence="5">DSM 11116</strain>
    </source>
</reference>
<name>A0A212T4C0_9BACT</name>
<dbReference type="Gene3D" id="2.40.128.20">
    <property type="match status" value="1"/>
</dbReference>
<protein>
    <submittedName>
        <fullName evidence="4">Apolipoprotein D and lipocalin family protein</fullName>
    </submittedName>
</protein>
<evidence type="ECO:0000313" key="4">
    <source>
        <dbReference type="EMBL" id="SNC60859.1"/>
    </source>
</evidence>
<dbReference type="PRINTS" id="PR01171">
    <property type="entry name" value="BCTLIPOCALIN"/>
</dbReference>
<dbReference type="OrthoDB" id="594739at2"/>
<sequence>MANLLKRRRPTLFTALAATVATGVAAYTYARRKTHPYLPTVAHVDLHKYRGLWYEVARLPTRYEKGCQHVTATYKMRPDGKVDVLNTCHKEGLEGPVETAKGTAYPVDETNAKLKVSFFWPFTGDYWVLDLDYADYQYALVGEPSRKNLWILSRKPHLDRSIRDRLVAHARNLGFPVDNLIYTPQPMAGKP</sequence>
<evidence type="ECO:0000256" key="2">
    <source>
        <dbReference type="PIRNR" id="PIRNR036893"/>
    </source>
</evidence>
<dbReference type="GO" id="GO:0006950">
    <property type="term" value="P:response to stress"/>
    <property type="evidence" value="ECO:0007669"/>
    <property type="project" value="UniProtKB-ARBA"/>
</dbReference>
<evidence type="ECO:0000313" key="5">
    <source>
        <dbReference type="Proteomes" id="UP000198131"/>
    </source>
</evidence>
<feature type="chain" id="PRO_5013436607" evidence="2">
    <location>
        <begin position="27"/>
        <end position="191"/>
    </location>
</feature>
<dbReference type="PANTHER" id="PTHR10612:SF34">
    <property type="entry name" value="APOLIPOPROTEIN D"/>
    <property type="match status" value="1"/>
</dbReference>
<dbReference type="PANTHER" id="PTHR10612">
    <property type="entry name" value="APOLIPOPROTEIN D"/>
    <property type="match status" value="1"/>
</dbReference>
<dbReference type="InterPro" id="IPR022271">
    <property type="entry name" value="Lipocalin_ApoD"/>
</dbReference>
<evidence type="ECO:0000259" key="3">
    <source>
        <dbReference type="Pfam" id="PF08212"/>
    </source>
</evidence>
<comment type="similarity">
    <text evidence="1 2">Belongs to the calycin superfamily. Lipocalin family.</text>
</comment>
<dbReference type="InterPro" id="IPR047202">
    <property type="entry name" value="Lipocalin_Blc-like_dom"/>
</dbReference>
<proteinExistence type="inferred from homology"/>
<gene>
    <name evidence="4" type="ORF">SAMN06265337_0347</name>
</gene>
<dbReference type="Pfam" id="PF08212">
    <property type="entry name" value="Lipocalin_2"/>
    <property type="match status" value="1"/>
</dbReference>
<dbReference type="CDD" id="cd19438">
    <property type="entry name" value="lipocalin_Blc-like"/>
    <property type="match status" value="1"/>
</dbReference>
<feature type="domain" description="Lipocalin/cytosolic fatty-acid binding" evidence="3">
    <location>
        <begin position="44"/>
        <end position="185"/>
    </location>
</feature>